<keyword evidence="3" id="KW-1003">Cell membrane</keyword>
<evidence type="ECO:0000256" key="1">
    <source>
        <dbReference type="ARBA" id="ARBA00004429"/>
    </source>
</evidence>
<organism evidence="11">
    <name type="scientific">marine metagenome</name>
    <dbReference type="NCBI Taxonomy" id="408172"/>
    <lineage>
        <taxon>unclassified sequences</taxon>
        <taxon>metagenomes</taxon>
        <taxon>ecological metagenomes</taxon>
    </lineage>
</organism>
<evidence type="ECO:0000256" key="4">
    <source>
        <dbReference type="ARBA" id="ARBA00022519"/>
    </source>
</evidence>
<feature type="transmembrane region" description="Helical" evidence="9">
    <location>
        <begin position="260"/>
        <end position="278"/>
    </location>
</feature>
<feature type="domain" description="ABC transmembrane type-1" evidence="10">
    <location>
        <begin position="68"/>
        <end position="278"/>
    </location>
</feature>
<keyword evidence="5 9" id="KW-0812">Transmembrane</keyword>
<dbReference type="Pfam" id="PF00528">
    <property type="entry name" value="BPD_transp_1"/>
    <property type="match status" value="1"/>
</dbReference>
<keyword evidence="2" id="KW-0813">Transport</keyword>
<feature type="transmembrane region" description="Helical" evidence="9">
    <location>
        <begin position="405"/>
        <end position="426"/>
    </location>
</feature>
<evidence type="ECO:0000256" key="7">
    <source>
        <dbReference type="ARBA" id="ARBA00023136"/>
    </source>
</evidence>
<keyword evidence="6 9" id="KW-1133">Transmembrane helix</keyword>
<feature type="transmembrane region" description="Helical" evidence="9">
    <location>
        <begin position="148"/>
        <end position="172"/>
    </location>
</feature>
<feature type="transmembrane region" description="Helical" evidence="9">
    <location>
        <begin position="67"/>
        <end position="92"/>
    </location>
</feature>
<evidence type="ECO:0000256" key="3">
    <source>
        <dbReference type="ARBA" id="ARBA00022475"/>
    </source>
</evidence>
<feature type="transmembrane region" description="Helical" evidence="9">
    <location>
        <begin position="104"/>
        <end position="127"/>
    </location>
</feature>
<evidence type="ECO:0000256" key="8">
    <source>
        <dbReference type="SAM" id="MobiDB-lite"/>
    </source>
</evidence>
<sequence length="593" mass="65627">VVRLPNLRIRGIHVVVGAVLTILVYLVVVPLVLLVLSGFKETGFIFDAGFTLRHFIEIYVDTRTYELILNTLLFAAGSTLVSLCLGVMFAWLTERTDLPFKTATRISLILPMAIPGVLLAIGWVLLASPRIGMINRIFVTMFGGEPPVDIFTMPGMIFVQGLSFTPTAYLIVSPSFRRMDPLLEEAAAIFGADLFRTLRHVVIPLLLPSILAAGAMVFLVSLVVFDVPGTLGMPSRILVFSSEIYAAASAPLGVPEFGRIGALSSLFMFFTFTLALFYNYMTRRAGKFTTVTGKGYRPKLIELGRWRMLALSVIIFYLVLSLILPFVTLLWTSLLPFYQPFSWQALQMLSFEGYSATLSVARVQLALTNTFVVVVVTSIVVAILSTVISWLIVHAHPYARRALDLLSFFPLAIPHLMLGLALIYVYLTLRFLPIYGTVWILVIAFVTTYIAFGTRTTNAAMFQLHQELEEAARVSGASRVRAFREIIIPLIVPAMLNVTIWVAAHSMRELSAALMLRTSQSVVISTLIWEFWAEDSETTGAAVLGVVMILMLLLLTVIGILVFERTSTARSSRPIRNVEPGLRDPLSVDHPSP</sequence>
<dbReference type="InterPro" id="IPR035906">
    <property type="entry name" value="MetI-like_sf"/>
</dbReference>
<feature type="transmembrane region" description="Helical" evidence="9">
    <location>
        <begin position="541"/>
        <end position="563"/>
    </location>
</feature>
<evidence type="ECO:0000256" key="6">
    <source>
        <dbReference type="ARBA" id="ARBA00022989"/>
    </source>
</evidence>
<keyword evidence="4" id="KW-0997">Cell inner membrane</keyword>
<evidence type="ECO:0000313" key="11">
    <source>
        <dbReference type="EMBL" id="SVA39669.1"/>
    </source>
</evidence>
<feature type="non-terminal residue" evidence="11">
    <location>
        <position position="1"/>
    </location>
</feature>
<feature type="transmembrane region" description="Helical" evidence="9">
    <location>
        <begin position="371"/>
        <end position="393"/>
    </location>
</feature>
<dbReference type="SUPFAM" id="SSF161098">
    <property type="entry name" value="MetI-like"/>
    <property type="match status" value="2"/>
</dbReference>
<feature type="transmembrane region" description="Helical" evidence="9">
    <location>
        <begin position="309"/>
        <end position="331"/>
    </location>
</feature>
<dbReference type="EMBL" id="UINC01008828">
    <property type="protein sequence ID" value="SVA39669.1"/>
    <property type="molecule type" value="Genomic_DNA"/>
</dbReference>
<evidence type="ECO:0000256" key="5">
    <source>
        <dbReference type="ARBA" id="ARBA00022692"/>
    </source>
</evidence>
<proteinExistence type="predicted"/>
<evidence type="ECO:0000256" key="2">
    <source>
        <dbReference type="ARBA" id="ARBA00022448"/>
    </source>
</evidence>
<dbReference type="PROSITE" id="PS50928">
    <property type="entry name" value="ABC_TM1"/>
    <property type="match status" value="2"/>
</dbReference>
<dbReference type="CDD" id="cd06261">
    <property type="entry name" value="TM_PBP2"/>
    <property type="match status" value="2"/>
</dbReference>
<feature type="transmembrane region" description="Helical" evidence="9">
    <location>
        <begin position="486"/>
        <end position="504"/>
    </location>
</feature>
<accession>A0A381VH28</accession>
<dbReference type="Gene3D" id="1.10.3720.10">
    <property type="entry name" value="MetI-like"/>
    <property type="match status" value="2"/>
</dbReference>
<evidence type="ECO:0000256" key="9">
    <source>
        <dbReference type="SAM" id="Phobius"/>
    </source>
</evidence>
<feature type="region of interest" description="Disordered" evidence="8">
    <location>
        <begin position="574"/>
        <end position="593"/>
    </location>
</feature>
<feature type="transmembrane region" description="Helical" evidence="9">
    <location>
        <begin position="201"/>
        <end position="225"/>
    </location>
</feature>
<keyword evidence="7 9" id="KW-0472">Membrane</keyword>
<dbReference type="GO" id="GO:0005886">
    <property type="term" value="C:plasma membrane"/>
    <property type="evidence" value="ECO:0007669"/>
    <property type="project" value="UniProtKB-SubCell"/>
</dbReference>
<dbReference type="PANTHER" id="PTHR43357">
    <property type="entry name" value="INNER MEMBRANE ABC TRANSPORTER PERMEASE PROTEIN YDCV"/>
    <property type="match status" value="1"/>
</dbReference>
<dbReference type="GO" id="GO:0055085">
    <property type="term" value="P:transmembrane transport"/>
    <property type="evidence" value="ECO:0007669"/>
    <property type="project" value="InterPro"/>
</dbReference>
<reference evidence="11" key="1">
    <citation type="submission" date="2018-05" db="EMBL/GenBank/DDBJ databases">
        <authorList>
            <person name="Lanie J.A."/>
            <person name="Ng W.-L."/>
            <person name="Kazmierczak K.M."/>
            <person name="Andrzejewski T.M."/>
            <person name="Davidsen T.M."/>
            <person name="Wayne K.J."/>
            <person name="Tettelin H."/>
            <person name="Glass J.I."/>
            <person name="Rusch D."/>
            <person name="Podicherti R."/>
            <person name="Tsui H.-C.T."/>
            <person name="Winkler M.E."/>
        </authorList>
    </citation>
    <scope>NUCLEOTIDE SEQUENCE</scope>
</reference>
<protein>
    <recommendedName>
        <fullName evidence="10">ABC transmembrane type-1 domain-containing protein</fullName>
    </recommendedName>
</protein>
<dbReference type="PANTHER" id="PTHR43357:SF4">
    <property type="entry name" value="INNER MEMBRANE ABC TRANSPORTER PERMEASE PROTEIN YDCV"/>
    <property type="match status" value="1"/>
</dbReference>
<feature type="domain" description="ABC transmembrane type-1" evidence="10">
    <location>
        <begin position="367"/>
        <end position="559"/>
    </location>
</feature>
<gene>
    <name evidence="11" type="ORF">METZ01_LOCUS92523</name>
</gene>
<name>A0A381VH28_9ZZZZ</name>
<comment type="subcellular location">
    <subcellularLocation>
        <location evidence="1">Cell inner membrane</location>
        <topology evidence="1">Multi-pass membrane protein</topology>
    </subcellularLocation>
</comment>
<dbReference type="AlphaFoldDB" id="A0A381VH28"/>
<evidence type="ECO:0000259" key="10">
    <source>
        <dbReference type="PROSITE" id="PS50928"/>
    </source>
</evidence>
<dbReference type="InterPro" id="IPR000515">
    <property type="entry name" value="MetI-like"/>
</dbReference>
<feature type="transmembrane region" description="Helical" evidence="9">
    <location>
        <begin position="432"/>
        <end position="452"/>
    </location>
</feature>
<feature type="transmembrane region" description="Helical" evidence="9">
    <location>
        <begin position="12"/>
        <end position="36"/>
    </location>
</feature>